<gene>
    <name evidence="1" type="ORF">ECPE_LOCUS15435</name>
</gene>
<dbReference type="WBParaSite" id="ECPE_0001547501-mRNA-1">
    <property type="protein sequence ID" value="ECPE_0001547501-mRNA-1"/>
    <property type="gene ID" value="ECPE_0001547501"/>
</dbReference>
<accession>A0A183B8A0</accession>
<reference evidence="1 2" key="2">
    <citation type="submission" date="2018-11" db="EMBL/GenBank/DDBJ databases">
        <authorList>
            <consortium name="Pathogen Informatics"/>
        </authorList>
    </citation>
    <scope>NUCLEOTIDE SEQUENCE [LARGE SCALE GENOMIC DNA]</scope>
    <source>
        <strain evidence="1 2">Egypt</strain>
    </source>
</reference>
<dbReference type="OrthoDB" id="6266969at2759"/>
<dbReference type="Proteomes" id="UP000272942">
    <property type="component" value="Unassembled WGS sequence"/>
</dbReference>
<proteinExistence type="predicted"/>
<reference evidence="3" key="1">
    <citation type="submission" date="2016-06" db="UniProtKB">
        <authorList>
            <consortium name="WormBaseParasite"/>
        </authorList>
    </citation>
    <scope>IDENTIFICATION</scope>
</reference>
<dbReference type="AlphaFoldDB" id="A0A183B8A0"/>
<sequence>MTSATQSLEYFDFVIVGGGIAGVVCAETLCELIRPSRFGGADQLSAPGFAETELKVALISATATVKTTVNLRRITNMIEAFDVNEQPADSWSQTWPGTLVLIRDIVDKLE</sequence>
<evidence type="ECO:0000313" key="1">
    <source>
        <dbReference type="EMBL" id="VDP92707.1"/>
    </source>
</evidence>
<organism evidence="3">
    <name type="scientific">Echinostoma caproni</name>
    <dbReference type="NCBI Taxonomy" id="27848"/>
    <lineage>
        <taxon>Eukaryota</taxon>
        <taxon>Metazoa</taxon>
        <taxon>Spiralia</taxon>
        <taxon>Lophotrochozoa</taxon>
        <taxon>Platyhelminthes</taxon>
        <taxon>Trematoda</taxon>
        <taxon>Digenea</taxon>
        <taxon>Plagiorchiida</taxon>
        <taxon>Echinostomata</taxon>
        <taxon>Echinostomatoidea</taxon>
        <taxon>Echinostomatidae</taxon>
        <taxon>Echinostoma</taxon>
    </lineage>
</organism>
<name>A0A183B8A0_9TREM</name>
<dbReference type="EMBL" id="UZAN01060525">
    <property type="protein sequence ID" value="VDP92707.1"/>
    <property type="molecule type" value="Genomic_DNA"/>
</dbReference>
<evidence type="ECO:0000313" key="2">
    <source>
        <dbReference type="Proteomes" id="UP000272942"/>
    </source>
</evidence>
<keyword evidence="2" id="KW-1185">Reference proteome</keyword>
<dbReference type="SUPFAM" id="SSF51905">
    <property type="entry name" value="FAD/NAD(P)-binding domain"/>
    <property type="match status" value="1"/>
</dbReference>
<dbReference type="InterPro" id="IPR036188">
    <property type="entry name" value="FAD/NAD-bd_sf"/>
</dbReference>
<dbReference type="Gene3D" id="3.50.50.60">
    <property type="entry name" value="FAD/NAD(P)-binding domain"/>
    <property type="match status" value="1"/>
</dbReference>
<evidence type="ECO:0000313" key="3">
    <source>
        <dbReference type="WBParaSite" id="ECPE_0001547501-mRNA-1"/>
    </source>
</evidence>
<protein>
    <submittedName>
        <fullName evidence="3">FAD_binding_2 domain-containing protein</fullName>
    </submittedName>
</protein>